<name>A0A6P5TAZ2_PRUAV</name>
<dbReference type="InterPro" id="IPR002401">
    <property type="entry name" value="Cyt_P450_E_grp-I"/>
</dbReference>
<dbReference type="Gene3D" id="1.10.630.10">
    <property type="entry name" value="Cytochrome P450"/>
    <property type="match status" value="1"/>
</dbReference>
<keyword evidence="4 13" id="KW-0812">Transmembrane</keyword>
<keyword evidence="14" id="KW-1185">Reference proteome</keyword>
<evidence type="ECO:0000256" key="2">
    <source>
        <dbReference type="ARBA" id="ARBA00010617"/>
    </source>
</evidence>
<dbReference type="GO" id="GO:0005506">
    <property type="term" value="F:iron ion binding"/>
    <property type="evidence" value="ECO:0007669"/>
    <property type="project" value="InterPro"/>
</dbReference>
<feature type="transmembrane region" description="Helical" evidence="13">
    <location>
        <begin position="84"/>
        <end position="107"/>
    </location>
</feature>
<evidence type="ECO:0000256" key="8">
    <source>
        <dbReference type="ARBA" id="ARBA00023004"/>
    </source>
</evidence>
<dbReference type="PROSITE" id="PS00086">
    <property type="entry name" value="CYTOCHROME_P450"/>
    <property type="match status" value="1"/>
</dbReference>
<evidence type="ECO:0000256" key="10">
    <source>
        <dbReference type="ARBA" id="ARBA00023136"/>
    </source>
</evidence>
<evidence type="ECO:0000256" key="12">
    <source>
        <dbReference type="RuleBase" id="RU000461"/>
    </source>
</evidence>
<dbReference type="GeneID" id="110765570"/>
<dbReference type="PRINTS" id="PR00385">
    <property type="entry name" value="P450"/>
</dbReference>
<proteinExistence type="inferred from homology"/>
<accession>A0A6P5TAZ2</accession>
<dbReference type="InterPro" id="IPR017972">
    <property type="entry name" value="Cyt_P450_CS"/>
</dbReference>
<dbReference type="PANTHER" id="PTHR24282:SF20">
    <property type="entry name" value="CYTOCHROME P450 CYP749A22-LIKE"/>
    <property type="match status" value="1"/>
</dbReference>
<gene>
    <name evidence="15" type="primary">LOC110765570</name>
</gene>
<evidence type="ECO:0000256" key="11">
    <source>
        <dbReference type="PIRSR" id="PIRSR602401-1"/>
    </source>
</evidence>
<dbReference type="AlphaFoldDB" id="A0A6P5TAZ2"/>
<dbReference type="PANTHER" id="PTHR24282">
    <property type="entry name" value="CYTOCHROME P450 FAMILY MEMBER"/>
    <property type="match status" value="1"/>
</dbReference>
<keyword evidence="5 11" id="KW-0479">Metal-binding</keyword>
<protein>
    <submittedName>
        <fullName evidence="15">Cytochrome P450 CYP749A22-like isoform X1</fullName>
    </submittedName>
</protein>
<evidence type="ECO:0000256" key="6">
    <source>
        <dbReference type="ARBA" id="ARBA00022989"/>
    </source>
</evidence>
<comment type="similarity">
    <text evidence="2 12">Belongs to the cytochrome P450 family.</text>
</comment>
<keyword evidence="9 12" id="KW-0503">Monooxygenase</keyword>
<dbReference type="InterPro" id="IPR050665">
    <property type="entry name" value="Cytochrome_P450_Monooxygen"/>
</dbReference>
<sequence>MNAELSMESVLHPHQLLAFGCANANILHRSHSANHSYHFYNEGRKQISIIFNLNMASHRRQSQEIRYPQFVVWELQPDKKMSSLGGLVVIVSSFLCLFVLLALIKAFHKLWWTPRRIQNLMALQGIKGPSYRLIHGNTKEIFNMKMETMGSPRNLSDDVLSAVQPHIRSWTKIYGKNYLQWHGSQAQLVIMEPELCKEILSNKDGAYPKREPEGYVKKLVGDSMGTTNQADKWAKVRKLANHAFHGESLKSMIPAMIASAETILDGWKNHEGKEIEVYEQFRLFTSEVISRTAFSSSYLEGKSFFDNLMKLSFLLVKNSFKVRFPGISKIFKSSDDIESEKLEKAMRDSIIAIVKKREKAAKTGEENNFGNDYLGLLLKAHLDTNDLVDECKTFYFAGQETTNGLLAWIIFLMALHTDWQEEARKEVLKLFGKQNPTHDDIAKLKTMSMVINESLRLYPSVLSIDRKVTREVKLGRLIVPANVELLISCLALHHEPQFWGEDVHRFKPDRFLEGVAKATNNNVAAFLPFGMGPRTCVGFNFAATEAKIVLSMILQRYHFTLSPGYVHSPVDYLTIRPQHGVQVMLHKL</sequence>
<dbReference type="GO" id="GO:0004497">
    <property type="term" value="F:monooxygenase activity"/>
    <property type="evidence" value="ECO:0007669"/>
    <property type="project" value="UniProtKB-KW"/>
</dbReference>
<dbReference type="Pfam" id="PF00067">
    <property type="entry name" value="p450"/>
    <property type="match status" value="1"/>
</dbReference>
<reference evidence="15" key="1">
    <citation type="submission" date="2025-08" db="UniProtKB">
        <authorList>
            <consortium name="RefSeq"/>
        </authorList>
    </citation>
    <scope>IDENTIFICATION</scope>
</reference>
<evidence type="ECO:0000256" key="3">
    <source>
        <dbReference type="ARBA" id="ARBA00022617"/>
    </source>
</evidence>
<keyword evidence="6 13" id="KW-1133">Transmembrane helix</keyword>
<dbReference type="PRINTS" id="PR00463">
    <property type="entry name" value="EP450I"/>
</dbReference>
<keyword evidence="7 12" id="KW-0560">Oxidoreductase</keyword>
<dbReference type="GO" id="GO:0016020">
    <property type="term" value="C:membrane"/>
    <property type="evidence" value="ECO:0007669"/>
    <property type="project" value="UniProtKB-SubCell"/>
</dbReference>
<evidence type="ECO:0000313" key="15">
    <source>
        <dbReference type="RefSeq" id="XP_021824401.1"/>
    </source>
</evidence>
<evidence type="ECO:0000256" key="13">
    <source>
        <dbReference type="SAM" id="Phobius"/>
    </source>
</evidence>
<evidence type="ECO:0000256" key="4">
    <source>
        <dbReference type="ARBA" id="ARBA00022692"/>
    </source>
</evidence>
<evidence type="ECO:0000256" key="7">
    <source>
        <dbReference type="ARBA" id="ARBA00023002"/>
    </source>
</evidence>
<comment type="subcellular location">
    <subcellularLocation>
        <location evidence="1">Membrane</location>
        <topology evidence="1">Single-pass membrane protein</topology>
    </subcellularLocation>
</comment>
<keyword evidence="3 11" id="KW-0349">Heme</keyword>
<dbReference type="GO" id="GO:0020037">
    <property type="term" value="F:heme binding"/>
    <property type="evidence" value="ECO:0007669"/>
    <property type="project" value="InterPro"/>
</dbReference>
<evidence type="ECO:0000256" key="9">
    <source>
        <dbReference type="ARBA" id="ARBA00023033"/>
    </source>
</evidence>
<dbReference type="Proteomes" id="UP000515124">
    <property type="component" value="Unplaced"/>
</dbReference>
<keyword evidence="10 13" id="KW-0472">Membrane</keyword>
<dbReference type="SUPFAM" id="SSF48264">
    <property type="entry name" value="Cytochrome P450"/>
    <property type="match status" value="1"/>
</dbReference>
<evidence type="ECO:0000256" key="1">
    <source>
        <dbReference type="ARBA" id="ARBA00004167"/>
    </source>
</evidence>
<organism evidence="14 15">
    <name type="scientific">Prunus avium</name>
    <name type="common">Cherry</name>
    <name type="synonym">Cerasus avium</name>
    <dbReference type="NCBI Taxonomy" id="42229"/>
    <lineage>
        <taxon>Eukaryota</taxon>
        <taxon>Viridiplantae</taxon>
        <taxon>Streptophyta</taxon>
        <taxon>Embryophyta</taxon>
        <taxon>Tracheophyta</taxon>
        <taxon>Spermatophyta</taxon>
        <taxon>Magnoliopsida</taxon>
        <taxon>eudicotyledons</taxon>
        <taxon>Gunneridae</taxon>
        <taxon>Pentapetalae</taxon>
        <taxon>rosids</taxon>
        <taxon>fabids</taxon>
        <taxon>Rosales</taxon>
        <taxon>Rosaceae</taxon>
        <taxon>Amygdaloideae</taxon>
        <taxon>Amygdaleae</taxon>
        <taxon>Prunus</taxon>
    </lineage>
</organism>
<dbReference type="GO" id="GO:0016705">
    <property type="term" value="F:oxidoreductase activity, acting on paired donors, with incorporation or reduction of molecular oxygen"/>
    <property type="evidence" value="ECO:0007669"/>
    <property type="project" value="InterPro"/>
</dbReference>
<evidence type="ECO:0000313" key="14">
    <source>
        <dbReference type="Proteomes" id="UP000515124"/>
    </source>
</evidence>
<feature type="binding site" description="axial binding residue" evidence="11">
    <location>
        <position position="536"/>
    </location>
    <ligand>
        <name>heme</name>
        <dbReference type="ChEBI" id="CHEBI:30413"/>
    </ligand>
    <ligandPart>
        <name>Fe</name>
        <dbReference type="ChEBI" id="CHEBI:18248"/>
    </ligandPart>
</feature>
<keyword evidence="8 11" id="KW-0408">Iron</keyword>
<dbReference type="InterPro" id="IPR036396">
    <property type="entry name" value="Cyt_P450_sf"/>
</dbReference>
<comment type="cofactor">
    <cofactor evidence="11">
        <name>heme</name>
        <dbReference type="ChEBI" id="CHEBI:30413"/>
    </cofactor>
</comment>
<dbReference type="InterPro" id="IPR001128">
    <property type="entry name" value="Cyt_P450"/>
</dbReference>
<evidence type="ECO:0000256" key="5">
    <source>
        <dbReference type="ARBA" id="ARBA00022723"/>
    </source>
</evidence>
<dbReference type="RefSeq" id="XP_021824401.1">
    <property type="nucleotide sequence ID" value="XM_021968709.1"/>
</dbReference>
<dbReference type="KEGG" id="pavi:110765570"/>